<keyword evidence="9" id="KW-1185">Reference proteome</keyword>
<dbReference type="InterPro" id="IPR017871">
    <property type="entry name" value="ABC_transporter-like_CS"/>
</dbReference>
<dbReference type="FunFam" id="3.40.50.300:FF:000011">
    <property type="entry name" value="Putative ABC transporter ATP-binding component"/>
    <property type="match status" value="1"/>
</dbReference>
<dbReference type="Gene3D" id="3.40.50.300">
    <property type="entry name" value="P-loop containing nucleotide triphosphate hydrolases"/>
    <property type="match status" value="2"/>
</dbReference>
<protein>
    <recommendedName>
        <fullName evidence="5">Probable ATP-binding protein YbiT</fullName>
    </recommendedName>
</protein>
<sequence>MIGTTQLGKSFGGRTLFEDVSLQLNPGSRYGLVGANGSGKTTFLKIVAGDEPSTEGTVAIPGRARVGVLRQDLFLDDDQIILDLAMMGDAEAWRLLEERSRIVDHGEGDAAHLADIELALQNADGYTLESRAAAILVGLGIPLAQHKLPLSTLSGGFKLRVLLARVLLGGPDVLLLDEPTNHLDILSIRWLEKFLAGYRGTALVISHDQRFLDNVATHILDVDYGTVTPYTGNYSAFVIEKKAVRERKESEIARQEKIIAEKRAFVERFGAKATKAKQAQSRLKQIEKIEVEELAQSSRRAPLFRFTPERPSGRDVIEIGEVSKAYGEKQVLKNVSLTVRRGEKVAIIGPNGLGKSTLLKILMGRLESDNGAVKFGHEVKPGYFAQDHHELLLDPKGTPLDFVWNAVPMEATSYVRGQLGRMLFSGDEVEKPIGALSGGEAARLVFARIIIEKPNLLVLDEPTNHLDLESIDSLAEGLRTFDGTVLFVSHDRWFVSQLATRVIEITPNGVRDFPGTYAEYLERCGDDHLDADTVVLKAKSEKSADGAGKDGKTDGATSALSWEEQKKRRNRLAALPQKRDKVLAAVEEAEARKKAIHEMYATDGFFEKTSKDEQARLEKESADLDGKIETLMAEWEALEAEIAAGEA</sequence>
<keyword evidence="3" id="KW-0067">ATP-binding</keyword>
<dbReference type="PROSITE" id="PS00211">
    <property type="entry name" value="ABC_TRANSPORTER_1"/>
    <property type="match status" value="1"/>
</dbReference>
<evidence type="ECO:0000256" key="5">
    <source>
        <dbReference type="ARBA" id="ARBA00074044"/>
    </source>
</evidence>
<dbReference type="GO" id="GO:0016887">
    <property type="term" value="F:ATP hydrolysis activity"/>
    <property type="evidence" value="ECO:0007669"/>
    <property type="project" value="InterPro"/>
</dbReference>
<dbReference type="GO" id="GO:0005524">
    <property type="term" value="F:ATP binding"/>
    <property type="evidence" value="ECO:0007669"/>
    <property type="project" value="UniProtKB-KW"/>
</dbReference>
<dbReference type="PANTHER" id="PTHR42855:SF2">
    <property type="entry name" value="DRUG RESISTANCE ABC TRANSPORTER,ATP-BINDING PROTEIN"/>
    <property type="match status" value="1"/>
</dbReference>
<keyword evidence="1" id="KW-0677">Repeat</keyword>
<dbReference type="OrthoDB" id="9808609at2"/>
<name>A0A0K1Q0E9_9BACT</name>
<evidence type="ECO:0000256" key="6">
    <source>
        <dbReference type="SAM" id="MobiDB-lite"/>
    </source>
</evidence>
<evidence type="ECO:0000256" key="4">
    <source>
        <dbReference type="ARBA" id="ARBA00061551"/>
    </source>
</evidence>
<dbReference type="STRING" id="1391654.AKJ09_05553"/>
<feature type="domain" description="ABC transporter" evidence="7">
    <location>
        <begin position="2"/>
        <end position="249"/>
    </location>
</feature>
<dbReference type="InterPro" id="IPR003439">
    <property type="entry name" value="ABC_transporter-like_ATP-bd"/>
</dbReference>
<dbReference type="CDD" id="cd03221">
    <property type="entry name" value="ABCF_EF-3"/>
    <property type="match status" value="2"/>
</dbReference>
<dbReference type="FunFam" id="3.40.50.300:FF:000070">
    <property type="entry name" value="Putative ABC transporter ATP-binding component"/>
    <property type="match status" value="1"/>
</dbReference>
<evidence type="ECO:0000313" key="9">
    <source>
        <dbReference type="Proteomes" id="UP000064967"/>
    </source>
</evidence>
<organism evidence="8 9">
    <name type="scientific">Labilithrix luteola</name>
    <dbReference type="NCBI Taxonomy" id="1391654"/>
    <lineage>
        <taxon>Bacteria</taxon>
        <taxon>Pseudomonadati</taxon>
        <taxon>Myxococcota</taxon>
        <taxon>Polyangia</taxon>
        <taxon>Polyangiales</taxon>
        <taxon>Labilitrichaceae</taxon>
        <taxon>Labilithrix</taxon>
    </lineage>
</organism>
<dbReference type="InterPro" id="IPR003593">
    <property type="entry name" value="AAA+_ATPase"/>
</dbReference>
<dbReference type="PANTHER" id="PTHR42855">
    <property type="entry name" value="ABC TRANSPORTER ATP-BINDING SUBUNIT"/>
    <property type="match status" value="1"/>
</dbReference>
<proteinExistence type="inferred from homology"/>
<dbReference type="Pfam" id="PF12848">
    <property type="entry name" value="ABC_tran_Xtn"/>
    <property type="match status" value="1"/>
</dbReference>
<feature type="domain" description="ABC transporter" evidence="7">
    <location>
        <begin position="317"/>
        <end position="533"/>
    </location>
</feature>
<keyword evidence="2" id="KW-0547">Nucleotide-binding</keyword>
<dbReference type="AlphaFoldDB" id="A0A0K1Q0E9"/>
<evidence type="ECO:0000256" key="1">
    <source>
        <dbReference type="ARBA" id="ARBA00022737"/>
    </source>
</evidence>
<reference evidence="8 9" key="1">
    <citation type="submission" date="2015-08" db="EMBL/GenBank/DDBJ databases">
        <authorList>
            <person name="Babu N.S."/>
            <person name="Beckwith C.J."/>
            <person name="Beseler K.G."/>
            <person name="Brison A."/>
            <person name="Carone J.V."/>
            <person name="Caskin T.P."/>
            <person name="Diamond M."/>
            <person name="Durham M.E."/>
            <person name="Foxe J.M."/>
            <person name="Go M."/>
            <person name="Henderson B.A."/>
            <person name="Jones I.B."/>
            <person name="McGettigan J.A."/>
            <person name="Micheletti S.J."/>
            <person name="Nasrallah M.E."/>
            <person name="Ortiz D."/>
            <person name="Piller C.R."/>
            <person name="Privatt S.R."/>
            <person name="Schneider S.L."/>
            <person name="Sharp S."/>
            <person name="Smith T.C."/>
            <person name="Stanton J.D."/>
            <person name="Ullery H.E."/>
            <person name="Wilson R.J."/>
            <person name="Serrano M.G."/>
            <person name="Buck G."/>
            <person name="Lee V."/>
            <person name="Wang Y."/>
            <person name="Carvalho R."/>
            <person name="Voegtly L."/>
            <person name="Shi R."/>
            <person name="Duckworth R."/>
            <person name="Johnson A."/>
            <person name="Loviza R."/>
            <person name="Walstead R."/>
            <person name="Shah Z."/>
            <person name="Kiflezghi M."/>
            <person name="Wade K."/>
            <person name="Ball S.L."/>
            <person name="Bradley K.W."/>
            <person name="Asai D.J."/>
            <person name="Bowman C.A."/>
            <person name="Russell D.A."/>
            <person name="Pope W.H."/>
            <person name="Jacobs-Sera D."/>
            <person name="Hendrix R.W."/>
            <person name="Hatfull G.F."/>
        </authorList>
    </citation>
    <scope>NUCLEOTIDE SEQUENCE [LARGE SCALE GENOMIC DNA]</scope>
    <source>
        <strain evidence="8 9">DSM 27648</strain>
    </source>
</reference>
<gene>
    <name evidence="8" type="ORF">AKJ09_05553</name>
</gene>
<evidence type="ECO:0000313" key="8">
    <source>
        <dbReference type="EMBL" id="AKU98889.1"/>
    </source>
</evidence>
<evidence type="ECO:0000256" key="2">
    <source>
        <dbReference type="ARBA" id="ARBA00022741"/>
    </source>
</evidence>
<dbReference type="NCBIfam" id="NF000355">
    <property type="entry name" value="ribo_prot_ABC_F"/>
    <property type="match status" value="1"/>
</dbReference>
<comment type="similarity">
    <text evidence="4">Belongs to the ABC transporter superfamily. ABCF family. YbiT subfamily.</text>
</comment>
<dbReference type="SMART" id="SM00382">
    <property type="entry name" value="AAA"/>
    <property type="match status" value="2"/>
</dbReference>
<dbReference type="SUPFAM" id="SSF52540">
    <property type="entry name" value="P-loop containing nucleoside triphosphate hydrolases"/>
    <property type="match status" value="2"/>
</dbReference>
<dbReference type="InterPro" id="IPR051309">
    <property type="entry name" value="ABCF_ATPase"/>
</dbReference>
<dbReference type="KEGG" id="llu:AKJ09_05553"/>
<dbReference type="EMBL" id="CP012333">
    <property type="protein sequence ID" value="AKU98889.1"/>
    <property type="molecule type" value="Genomic_DNA"/>
</dbReference>
<dbReference type="Proteomes" id="UP000064967">
    <property type="component" value="Chromosome"/>
</dbReference>
<dbReference type="RefSeq" id="WP_146649995.1">
    <property type="nucleotide sequence ID" value="NZ_CP012333.1"/>
</dbReference>
<dbReference type="InterPro" id="IPR032781">
    <property type="entry name" value="ABC_tran_Xtn"/>
</dbReference>
<dbReference type="Pfam" id="PF00005">
    <property type="entry name" value="ABC_tran"/>
    <property type="match status" value="2"/>
</dbReference>
<evidence type="ECO:0000256" key="3">
    <source>
        <dbReference type="ARBA" id="ARBA00022840"/>
    </source>
</evidence>
<dbReference type="PROSITE" id="PS50893">
    <property type="entry name" value="ABC_TRANSPORTER_2"/>
    <property type="match status" value="2"/>
</dbReference>
<feature type="compositionally biased region" description="Basic and acidic residues" evidence="6">
    <location>
        <begin position="540"/>
        <end position="553"/>
    </location>
</feature>
<dbReference type="InterPro" id="IPR027417">
    <property type="entry name" value="P-loop_NTPase"/>
</dbReference>
<evidence type="ECO:0000259" key="7">
    <source>
        <dbReference type="PROSITE" id="PS50893"/>
    </source>
</evidence>
<feature type="region of interest" description="Disordered" evidence="6">
    <location>
        <begin position="540"/>
        <end position="563"/>
    </location>
</feature>
<accession>A0A0K1Q0E9</accession>